<dbReference type="NCBIfam" id="NF002882">
    <property type="entry name" value="PRK03348.1"/>
    <property type="match status" value="1"/>
</dbReference>
<dbReference type="EMBL" id="VFPP01000001">
    <property type="protein sequence ID" value="TQM83546.1"/>
    <property type="molecule type" value="Genomic_DNA"/>
</dbReference>
<dbReference type="EC" id="2.7.7.7" evidence="17"/>
<feature type="compositionally biased region" description="Basic and acidic residues" evidence="18">
    <location>
        <begin position="421"/>
        <end position="433"/>
    </location>
</feature>
<dbReference type="Pfam" id="PF11799">
    <property type="entry name" value="IMS_C"/>
    <property type="match status" value="1"/>
</dbReference>
<comment type="subcellular location">
    <subcellularLocation>
        <location evidence="1 17">Cytoplasm</location>
    </subcellularLocation>
</comment>
<feature type="binding site" evidence="17">
    <location>
        <position position="34"/>
    </location>
    <ligand>
        <name>Mg(2+)</name>
        <dbReference type="ChEBI" id="CHEBI:18420"/>
    </ligand>
</feature>
<feature type="binding site" evidence="17">
    <location>
        <position position="128"/>
    </location>
    <ligand>
        <name>Mg(2+)</name>
        <dbReference type="ChEBI" id="CHEBI:18420"/>
    </ligand>
</feature>
<dbReference type="NCBIfam" id="NF002751">
    <property type="entry name" value="PRK02794.1"/>
    <property type="match status" value="1"/>
</dbReference>
<evidence type="ECO:0000256" key="5">
    <source>
        <dbReference type="ARBA" id="ARBA00022490"/>
    </source>
</evidence>
<keyword evidence="11 17" id="KW-0460">Magnesium</keyword>
<dbReference type="Gene3D" id="3.30.1490.100">
    <property type="entry name" value="DNA polymerase, Y-family, little finger domain"/>
    <property type="match status" value="1"/>
</dbReference>
<dbReference type="GO" id="GO:0003684">
    <property type="term" value="F:damaged DNA binding"/>
    <property type="evidence" value="ECO:0007669"/>
    <property type="project" value="InterPro"/>
</dbReference>
<dbReference type="GO" id="GO:0006281">
    <property type="term" value="P:DNA repair"/>
    <property type="evidence" value="ECO:0007669"/>
    <property type="project" value="UniProtKB-UniRule"/>
</dbReference>
<feature type="region of interest" description="Disordered" evidence="18">
    <location>
        <begin position="386"/>
        <end position="433"/>
    </location>
</feature>
<evidence type="ECO:0000256" key="4">
    <source>
        <dbReference type="ARBA" id="ARBA00022457"/>
    </source>
</evidence>
<dbReference type="InterPro" id="IPR001126">
    <property type="entry name" value="UmuC"/>
</dbReference>
<evidence type="ECO:0000256" key="1">
    <source>
        <dbReference type="ARBA" id="ARBA00004496"/>
    </source>
</evidence>
<evidence type="ECO:0000256" key="18">
    <source>
        <dbReference type="SAM" id="MobiDB-lite"/>
    </source>
</evidence>
<evidence type="ECO:0000256" key="7">
    <source>
        <dbReference type="ARBA" id="ARBA00022695"/>
    </source>
</evidence>
<accession>A0A543JL29</accession>
<keyword evidence="13 17" id="KW-0238">DNA-binding</keyword>
<keyword evidence="14 17" id="KW-0234">DNA repair</keyword>
<dbReference type="Gene3D" id="1.10.150.20">
    <property type="entry name" value="5' to 3' exonuclease, C-terminal subdomain"/>
    <property type="match status" value="1"/>
</dbReference>
<comment type="subunit">
    <text evidence="3 17">Monomer.</text>
</comment>
<feature type="active site" evidence="17">
    <location>
        <position position="129"/>
    </location>
</feature>
<organism evidence="20 21">
    <name type="scientific">Saccharothrix saharensis</name>
    <dbReference type="NCBI Taxonomy" id="571190"/>
    <lineage>
        <taxon>Bacteria</taxon>
        <taxon>Bacillati</taxon>
        <taxon>Actinomycetota</taxon>
        <taxon>Actinomycetes</taxon>
        <taxon>Pseudonocardiales</taxon>
        <taxon>Pseudonocardiaceae</taxon>
        <taxon>Saccharothrix</taxon>
    </lineage>
</organism>
<dbReference type="GO" id="GO:0003887">
    <property type="term" value="F:DNA-directed DNA polymerase activity"/>
    <property type="evidence" value="ECO:0007669"/>
    <property type="project" value="UniProtKB-UniRule"/>
</dbReference>
<comment type="catalytic activity">
    <reaction evidence="16 17">
        <text>DNA(n) + a 2'-deoxyribonucleoside 5'-triphosphate = DNA(n+1) + diphosphate</text>
        <dbReference type="Rhea" id="RHEA:22508"/>
        <dbReference type="Rhea" id="RHEA-COMP:17339"/>
        <dbReference type="Rhea" id="RHEA-COMP:17340"/>
        <dbReference type="ChEBI" id="CHEBI:33019"/>
        <dbReference type="ChEBI" id="CHEBI:61560"/>
        <dbReference type="ChEBI" id="CHEBI:173112"/>
        <dbReference type="EC" id="2.7.7.7"/>
    </reaction>
</comment>
<keyword evidence="21" id="KW-1185">Reference proteome</keyword>
<gene>
    <name evidence="17" type="primary">dinB</name>
    <name evidence="20" type="ORF">FHX81_5972</name>
</gene>
<dbReference type="Gene3D" id="3.30.70.270">
    <property type="match status" value="1"/>
</dbReference>
<feature type="site" description="Substrate discrimination" evidence="17">
    <location>
        <position position="39"/>
    </location>
</feature>
<dbReference type="GO" id="GO:0042276">
    <property type="term" value="P:error-prone translesion synthesis"/>
    <property type="evidence" value="ECO:0007669"/>
    <property type="project" value="TreeGrafter"/>
</dbReference>
<dbReference type="Proteomes" id="UP000316628">
    <property type="component" value="Unassembled WGS sequence"/>
</dbReference>
<evidence type="ECO:0000256" key="14">
    <source>
        <dbReference type="ARBA" id="ARBA00023204"/>
    </source>
</evidence>
<dbReference type="InterPro" id="IPR053848">
    <property type="entry name" value="IMS_HHH_1"/>
</dbReference>
<dbReference type="NCBIfam" id="NF002677">
    <property type="entry name" value="PRK02406.1"/>
    <property type="match status" value="1"/>
</dbReference>
<sequence>MGRSANLPRGLVDRFRARGDVWPDDTGCSMLHVDMDAFYASVEIRDQPELATKPVVVGGTANRGVVASANYIAREFGVRSAMPTSHARRLAPHAVFVPPNFARYQEVSRGVMAIFRDITPLVEPLSLDEAFLDVGGALKRMRRSPAQIAQLIREQVEQAQGVTCSVGVAPTKFLAKLASGMCKPDGLMVVPRAEVLSFLHPLPVSALWGVGQRTAEHLDRVGLETVADVAATPLPRLRRLIGVALAEHLHALAQGHDDRPVVPSTREKSIGAEETFEVDHFDRELLRRELLRLSERSAATLRARGLRGRTVSIKVRFADFTTITRSRTLRVATDVAQEVYRTASTLLDEQVPPGAVRLIGVRIEQLVEGDDGEQLMFDAPERGWREAEQAADQARSRFGTAAIRPASLLEQGPGRSGLNEPKPDRGDAASRPG</sequence>
<evidence type="ECO:0000256" key="15">
    <source>
        <dbReference type="ARBA" id="ARBA00025589"/>
    </source>
</evidence>
<evidence type="ECO:0000256" key="9">
    <source>
        <dbReference type="ARBA" id="ARBA00022723"/>
    </source>
</evidence>
<evidence type="ECO:0000256" key="8">
    <source>
        <dbReference type="ARBA" id="ARBA00022705"/>
    </source>
</evidence>
<dbReference type="SUPFAM" id="SSF100879">
    <property type="entry name" value="Lesion bypass DNA polymerase (Y-family), little finger domain"/>
    <property type="match status" value="1"/>
</dbReference>
<evidence type="ECO:0000313" key="21">
    <source>
        <dbReference type="Proteomes" id="UP000316628"/>
    </source>
</evidence>
<dbReference type="FunFam" id="3.40.1170.60:FF:000001">
    <property type="entry name" value="DNA polymerase IV"/>
    <property type="match status" value="1"/>
</dbReference>
<keyword evidence="10 17" id="KW-0227">DNA damage</keyword>
<dbReference type="InterPro" id="IPR017961">
    <property type="entry name" value="DNA_pol_Y-fam_little_finger"/>
</dbReference>
<dbReference type="PANTHER" id="PTHR11076">
    <property type="entry name" value="DNA REPAIR POLYMERASE UMUC / TRANSFERASE FAMILY MEMBER"/>
    <property type="match status" value="1"/>
</dbReference>
<dbReference type="InterPro" id="IPR050116">
    <property type="entry name" value="DNA_polymerase-Y"/>
</dbReference>
<dbReference type="PROSITE" id="PS50173">
    <property type="entry name" value="UMUC"/>
    <property type="match status" value="1"/>
</dbReference>
<evidence type="ECO:0000313" key="20">
    <source>
        <dbReference type="EMBL" id="TQM83546.1"/>
    </source>
</evidence>
<evidence type="ECO:0000259" key="19">
    <source>
        <dbReference type="PROSITE" id="PS50173"/>
    </source>
</evidence>
<evidence type="ECO:0000256" key="10">
    <source>
        <dbReference type="ARBA" id="ARBA00022763"/>
    </source>
</evidence>
<feature type="domain" description="UmuC" evidence="19">
    <location>
        <begin position="30"/>
        <end position="211"/>
    </location>
</feature>
<dbReference type="CDD" id="cd03586">
    <property type="entry name" value="PolY_Pol_IV_kappa"/>
    <property type="match status" value="1"/>
</dbReference>
<keyword evidence="8 17" id="KW-0235">DNA replication</keyword>
<dbReference type="SUPFAM" id="SSF56672">
    <property type="entry name" value="DNA/RNA polymerases"/>
    <property type="match status" value="1"/>
</dbReference>
<dbReference type="GO" id="GO:0006261">
    <property type="term" value="P:DNA-templated DNA replication"/>
    <property type="evidence" value="ECO:0007669"/>
    <property type="project" value="UniProtKB-UniRule"/>
</dbReference>
<evidence type="ECO:0000256" key="6">
    <source>
        <dbReference type="ARBA" id="ARBA00022679"/>
    </source>
</evidence>
<dbReference type="InterPro" id="IPR043502">
    <property type="entry name" value="DNA/RNA_pol_sf"/>
</dbReference>
<dbReference type="InterPro" id="IPR043128">
    <property type="entry name" value="Rev_trsase/Diguanyl_cyclase"/>
</dbReference>
<dbReference type="InterPro" id="IPR036775">
    <property type="entry name" value="DNA_pol_Y-fam_lit_finger_sf"/>
</dbReference>
<evidence type="ECO:0000256" key="16">
    <source>
        <dbReference type="ARBA" id="ARBA00049244"/>
    </source>
</evidence>
<keyword evidence="6 17" id="KW-0808">Transferase</keyword>
<evidence type="ECO:0000256" key="11">
    <source>
        <dbReference type="ARBA" id="ARBA00022842"/>
    </source>
</evidence>
<keyword evidence="7 17" id="KW-0548">Nucleotidyltransferase</keyword>
<evidence type="ECO:0000256" key="3">
    <source>
        <dbReference type="ARBA" id="ARBA00011245"/>
    </source>
</evidence>
<evidence type="ECO:0000256" key="17">
    <source>
        <dbReference type="HAMAP-Rule" id="MF_01113"/>
    </source>
</evidence>
<comment type="caution">
    <text evidence="20">The sequence shown here is derived from an EMBL/GenBank/DDBJ whole genome shotgun (WGS) entry which is preliminary data.</text>
</comment>
<evidence type="ECO:0000256" key="12">
    <source>
        <dbReference type="ARBA" id="ARBA00022932"/>
    </source>
</evidence>
<dbReference type="NCBIfam" id="NF003015">
    <property type="entry name" value="PRK03858.1"/>
    <property type="match status" value="1"/>
</dbReference>
<dbReference type="InterPro" id="IPR022880">
    <property type="entry name" value="DNApol_IV"/>
</dbReference>
<name>A0A543JL29_9PSEU</name>
<keyword evidence="9 17" id="KW-0479">Metal-binding</keyword>
<dbReference type="AlphaFoldDB" id="A0A543JL29"/>
<comment type="function">
    <text evidence="15 17">Poorly processive, error-prone DNA polymerase involved in untargeted mutagenesis. Copies undamaged DNA at stalled replication forks, which arise in vivo from mismatched or misaligned primer ends. These misaligned primers can be extended by PolIV. Exhibits no 3'-5' exonuclease (proofreading) activity. May be involved in translesional synthesis, in conjunction with the beta clamp from PolIII.</text>
</comment>
<reference evidence="20 21" key="1">
    <citation type="submission" date="2019-06" db="EMBL/GenBank/DDBJ databases">
        <title>Sequencing the genomes of 1000 actinobacteria strains.</title>
        <authorList>
            <person name="Klenk H.-P."/>
        </authorList>
    </citation>
    <scope>NUCLEOTIDE SEQUENCE [LARGE SCALE GENOMIC DNA]</scope>
    <source>
        <strain evidence="20 21">DSM 45456</strain>
    </source>
</reference>
<comment type="cofactor">
    <cofactor evidence="17">
        <name>Mg(2+)</name>
        <dbReference type="ChEBI" id="CHEBI:18420"/>
    </cofactor>
    <text evidence="17">Binds 2 magnesium ions per subunit.</text>
</comment>
<dbReference type="HAMAP" id="MF_01113">
    <property type="entry name" value="DNApol_IV"/>
    <property type="match status" value="1"/>
</dbReference>
<dbReference type="GO" id="GO:0000287">
    <property type="term" value="F:magnesium ion binding"/>
    <property type="evidence" value="ECO:0007669"/>
    <property type="project" value="UniProtKB-UniRule"/>
</dbReference>
<evidence type="ECO:0000256" key="2">
    <source>
        <dbReference type="ARBA" id="ARBA00010945"/>
    </source>
</evidence>
<protein>
    <recommendedName>
        <fullName evidence="17">DNA polymerase IV</fullName>
        <shortName evidence="17">Pol IV</shortName>
        <ecNumber evidence="17">2.7.7.7</ecNumber>
    </recommendedName>
</protein>
<dbReference type="Pfam" id="PF21999">
    <property type="entry name" value="IMS_HHH_1"/>
    <property type="match status" value="1"/>
</dbReference>
<proteinExistence type="inferred from homology"/>
<keyword evidence="5 17" id="KW-0963">Cytoplasm</keyword>
<dbReference type="Gene3D" id="3.40.1170.60">
    <property type="match status" value="1"/>
</dbReference>
<dbReference type="FunFam" id="3.30.1490.100:FF:000004">
    <property type="entry name" value="DNA polymerase IV"/>
    <property type="match status" value="1"/>
</dbReference>
<dbReference type="PANTHER" id="PTHR11076:SF33">
    <property type="entry name" value="DNA POLYMERASE KAPPA"/>
    <property type="match status" value="1"/>
</dbReference>
<dbReference type="GO" id="GO:0009432">
    <property type="term" value="P:SOS response"/>
    <property type="evidence" value="ECO:0007669"/>
    <property type="project" value="TreeGrafter"/>
</dbReference>
<dbReference type="Pfam" id="PF00817">
    <property type="entry name" value="IMS"/>
    <property type="match status" value="1"/>
</dbReference>
<evidence type="ECO:0000256" key="13">
    <source>
        <dbReference type="ARBA" id="ARBA00023125"/>
    </source>
</evidence>
<keyword evidence="12 17" id="KW-0239">DNA-directed DNA polymerase</keyword>
<keyword evidence="4 17" id="KW-0515">Mutator protein</keyword>
<comment type="similarity">
    <text evidence="2 17">Belongs to the DNA polymerase type-Y family.</text>
</comment>
<dbReference type="GO" id="GO:0005829">
    <property type="term" value="C:cytosol"/>
    <property type="evidence" value="ECO:0007669"/>
    <property type="project" value="TreeGrafter"/>
</dbReference>